<reference evidence="2" key="1">
    <citation type="journal article" date="2021" name="PeerJ">
        <title>Extensive microbial diversity within the chicken gut microbiome revealed by metagenomics and culture.</title>
        <authorList>
            <person name="Gilroy R."/>
            <person name="Ravi A."/>
            <person name="Getino M."/>
            <person name="Pursley I."/>
            <person name="Horton D.L."/>
            <person name="Alikhan N.F."/>
            <person name="Baker D."/>
            <person name="Gharbi K."/>
            <person name="Hall N."/>
            <person name="Watson M."/>
            <person name="Adriaenssens E.M."/>
            <person name="Foster-Nyarko E."/>
            <person name="Jarju S."/>
            <person name="Secka A."/>
            <person name="Antonio M."/>
            <person name="Oren A."/>
            <person name="Chaudhuri R.R."/>
            <person name="La Ragione R."/>
            <person name="Hildebrand F."/>
            <person name="Pallen M.J."/>
        </authorList>
    </citation>
    <scope>NUCLEOTIDE SEQUENCE</scope>
    <source>
        <strain evidence="2">CHK191-13928</strain>
    </source>
</reference>
<dbReference type="PANTHER" id="PTHR45138">
    <property type="entry name" value="REGULATORY COMPONENTS OF SENSORY TRANSDUCTION SYSTEM"/>
    <property type="match status" value="1"/>
</dbReference>
<dbReference type="SUPFAM" id="SSF55073">
    <property type="entry name" value="Nucleotide cyclase"/>
    <property type="match status" value="1"/>
</dbReference>
<reference evidence="2" key="2">
    <citation type="submission" date="2021-04" db="EMBL/GenBank/DDBJ databases">
        <authorList>
            <person name="Gilroy R."/>
        </authorList>
    </citation>
    <scope>NUCLEOTIDE SEQUENCE</scope>
    <source>
        <strain evidence="2">CHK191-13928</strain>
    </source>
</reference>
<evidence type="ECO:0000313" key="2">
    <source>
        <dbReference type="EMBL" id="HIX67933.1"/>
    </source>
</evidence>
<accession>A0A9D2B9J5</accession>
<dbReference type="Gene3D" id="3.30.450.40">
    <property type="match status" value="1"/>
</dbReference>
<dbReference type="Gene3D" id="3.30.70.270">
    <property type="match status" value="1"/>
</dbReference>
<gene>
    <name evidence="2" type="ORF">H9735_07415</name>
</gene>
<dbReference type="PANTHER" id="PTHR45138:SF9">
    <property type="entry name" value="DIGUANYLATE CYCLASE DGCM-RELATED"/>
    <property type="match status" value="1"/>
</dbReference>
<dbReference type="InterPro" id="IPR000160">
    <property type="entry name" value="GGDEF_dom"/>
</dbReference>
<dbReference type="EMBL" id="DXEM01000025">
    <property type="protein sequence ID" value="HIX67933.1"/>
    <property type="molecule type" value="Genomic_DNA"/>
</dbReference>
<organism evidence="2 3">
    <name type="scientific">Candidatus Anaerostipes excrementavium</name>
    <dbReference type="NCBI Taxonomy" id="2838463"/>
    <lineage>
        <taxon>Bacteria</taxon>
        <taxon>Bacillati</taxon>
        <taxon>Bacillota</taxon>
        <taxon>Clostridia</taxon>
        <taxon>Lachnospirales</taxon>
        <taxon>Lachnospiraceae</taxon>
        <taxon>Anaerostipes</taxon>
    </lineage>
</organism>
<comment type="caution">
    <text evidence="2">The sequence shown here is derived from an EMBL/GenBank/DDBJ whole genome shotgun (WGS) entry which is preliminary data.</text>
</comment>
<dbReference type="AlphaFoldDB" id="A0A9D2B9J5"/>
<dbReference type="InterPro" id="IPR029016">
    <property type="entry name" value="GAF-like_dom_sf"/>
</dbReference>
<protein>
    <submittedName>
        <fullName evidence="2">GGDEF domain-containing protein</fullName>
    </submittedName>
</protein>
<feature type="domain" description="GGDEF" evidence="1">
    <location>
        <begin position="228"/>
        <end position="357"/>
    </location>
</feature>
<dbReference type="SMART" id="SM00267">
    <property type="entry name" value="GGDEF"/>
    <property type="match status" value="1"/>
</dbReference>
<sequence>MLFEAICFIGYFLWMLRFVRKTTEDKQRQLETLNDMYDVERKLFNAHHKQQNITEALHKAGNIILAERVTLWAFVPSGGHISFYWEKEGISEENTEKSASVAKRDEEQYIHIMAQYFKQNHKELVLFSRSAVEKIFGENISPKIHSLMAVPLKDTDGKICGIMAGFNVKDKDAITLMKTMKFSFGMFCHNLSSFNAIRKQRDRDVLTGLFNRNRYEWDLPKLYAEYREALTCIYIDVNGLHEKNNTEGHEQGDIMLQTVAQEIVKQFRGEYIYRIGGDEFVVFKPGADMAEMEVLEEKLSAVLSEKDYHISVGIQCETDVVSMSELVKAAEKKMYIKKMRYYEQKAYDRRRTAITAE</sequence>
<dbReference type="GO" id="GO:0052621">
    <property type="term" value="F:diguanylate cyclase activity"/>
    <property type="evidence" value="ECO:0007669"/>
    <property type="project" value="TreeGrafter"/>
</dbReference>
<dbReference type="InterPro" id="IPR029787">
    <property type="entry name" value="Nucleotide_cyclase"/>
</dbReference>
<proteinExistence type="predicted"/>
<dbReference type="NCBIfam" id="TIGR00254">
    <property type="entry name" value="GGDEF"/>
    <property type="match status" value="1"/>
</dbReference>
<dbReference type="CDD" id="cd01949">
    <property type="entry name" value="GGDEF"/>
    <property type="match status" value="1"/>
</dbReference>
<dbReference type="InterPro" id="IPR050469">
    <property type="entry name" value="Diguanylate_Cyclase"/>
</dbReference>
<dbReference type="Proteomes" id="UP000886721">
    <property type="component" value="Unassembled WGS sequence"/>
</dbReference>
<name>A0A9D2B9J5_9FIRM</name>
<evidence type="ECO:0000259" key="1">
    <source>
        <dbReference type="PROSITE" id="PS50887"/>
    </source>
</evidence>
<evidence type="ECO:0000313" key="3">
    <source>
        <dbReference type="Proteomes" id="UP000886721"/>
    </source>
</evidence>
<dbReference type="PROSITE" id="PS50887">
    <property type="entry name" value="GGDEF"/>
    <property type="match status" value="1"/>
</dbReference>
<dbReference type="SUPFAM" id="SSF55781">
    <property type="entry name" value="GAF domain-like"/>
    <property type="match status" value="1"/>
</dbReference>
<dbReference type="InterPro" id="IPR043128">
    <property type="entry name" value="Rev_trsase/Diguanyl_cyclase"/>
</dbReference>
<dbReference type="Pfam" id="PF00990">
    <property type="entry name" value="GGDEF"/>
    <property type="match status" value="1"/>
</dbReference>